<keyword evidence="1" id="KW-1133">Transmembrane helix</keyword>
<dbReference type="Proteomes" id="UP000326170">
    <property type="component" value="Chromosome"/>
</dbReference>
<dbReference type="OrthoDB" id="201480at2157"/>
<proteinExistence type="predicted"/>
<keyword evidence="3" id="KW-1185">Reference proteome</keyword>
<organism evidence="2 3">
    <name type="scientific">Natronorubrum aibiense</name>
    <dbReference type="NCBI Taxonomy" id="348826"/>
    <lineage>
        <taxon>Archaea</taxon>
        <taxon>Methanobacteriati</taxon>
        <taxon>Methanobacteriota</taxon>
        <taxon>Stenosarchaea group</taxon>
        <taxon>Halobacteria</taxon>
        <taxon>Halobacteriales</taxon>
        <taxon>Natrialbaceae</taxon>
        <taxon>Natronorubrum</taxon>
    </lineage>
</organism>
<evidence type="ECO:0000313" key="2">
    <source>
        <dbReference type="EMBL" id="QFU81148.1"/>
    </source>
</evidence>
<protein>
    <submittedName>
        <fullName evidence="2">Uncharacterized protein</fullName>
    </submittedName>
</protein>
<dbReference type="RefSeq" id="WP_152938533.1">
    <property type="nucleotide sequence ID" value="NZ_CP045488.1"/>
</dbReference>
<reference evidence="2 3" key="1">
    <citation type="journal article" date="2007" name="Int. J. Syst. Evol. Microbiol.">
        <title>Natronorubrum sulfidifaciens sp. nov., an extremely haloalkaliphilic archaeon isolated from Aiding salt lake in Xin-Jiang, China.</title>
        <authorList>
            <person name="Cui H.L."/>
            <person name="Tohty D."/>
            <person name="Liu H.C."/>
            <person name="Liu S.J."/>
            <person name="Oren A."/>
            <person name="Zhou P.J."/>
        </authorList>
    </citation>
    <scope>NUCLEOTIDE SEQUENCE [LARGE SCALE GENOMIC DNA]</scope>
    <source>
        <strain evidence="2 3">7-3</strain>
    </source>
</reference>
<feature type="transmembrane region" description="Helical" evidence="1">
    <location>
        <begin position="89"/>
        <end position="108"/>
    </location>
</feature>
<feature type="transmembrane region" description="Helical" evidence="1">
    <location>
        <begin position="7"/>
        <end position="28"/>
    </location>
</feature>
<feature type="transmembrane region" description="Helical" evidence="1">
    <location>
        <begin position="65"/>
        <end position="83"/>
    </location>
</feature>
<dbReference type="EMBL" id="CP045488">
    <property type="protein sequence ID" value="QFU81148.1"/>
    <property type="molecule type" value="Genomic_DNA"/>
</dbReference>
<feature type="transmembrane region" description="Helical" evidence="1">
    <location>
        <begin position="34"/>
        <end position="53"/>
    </location>
</feature>
<name>A0A5P9NZ16_9EURY</name>
<dbReference type="KEGG" id="nas:GCU68_00560"/>
<gene>
    <name evidence="2" type="ORF">GCU68_00560</name>
</gene>
<dbReference type="AlphaFoldDB" id="A0A5P9NZ16"/>
<sequence>MVSRENRVLIGSLLAVWLAVIGIGLTGIGAQSAVVTFVVLAGIGIIAPQLYLAVTDADVSPERRVRIAVMLAIVIAMLGFGRVEPLERGVIGALVAALFVALVAFEFASGYRETAGKQ</sequence>
<accession>A0A5P9NZ16</accession>
<dbReference type="GeneID" id="42299496"/>
<keyword evidence="1" id="KW-0472">Membrane</keyword>
<evidence type="ECO:0000313" key="3">
    <source>
        <dbReference type="Proteomes" id="UP000326170"/>
    </source>
</evidence>
<evidence type="ECO:0000256" key="1">
    <source>
        <dbReference type="SAM" id="Phobius"/>
    </source>
</evidence>
<keyword evidence="1" id="KW-0812">Transmembrane</keyword>